<feature type="transmembrane region" description="Helical" evidence="4">
    <location>
        <begin position="397"/>
        <end position="417"/>
    </location>
</feature>
<feature type="domain" description="Glycosyltransferase 2-like" evidence="5">
    <location>
        <begin position="64"/>
        <end position="108"/>
    </location>
</feature>
<dbReference type="InterPro" id="IPR001173">
    <property type="entry name" value="Glyco_trans_2-like"/>
</dbReference>
<keyword evidence="4" id="KW-0472">Membrane</keyword>
<dbReference type="Pfam" id="PF13641">
    <property type="entry name" value="Glyco_tranf_2_3"/>
    <property type="match status" value="1"/>
</dbReference>
<proteinExistence type="inferred from homology"/>
<reference evidence="6 7" key="1">
    <citation type="submission" date="2020-01" db="EMBL/GenBank/DDBJ databases">
        <title>Draft Genome Analysis of Muricauda sp. HICW Isolated from coastal seawater of PR China.</title>
        <authorList>
            <person name="Chen M.-X."/>
        </authorList>
    </citation>
    <scope>NUCLEOTIDE SEQUENCE [LARGE SCALE GENOMIC DNA]</scope>
    <source>
        <strain evidence="6 7">HICW</strain>
    </source>
</reference>
<comment type="similarity">
    <text evidence="1">Belongs to the glycosyltransferase 2 family.</text>
</comment>
<evidence type="ECO:0000313" key="6">
    <source>
        <dbReference type="EMBL" id="NVN16791.1"/>
    </source>
</evidence>
<keyword evidence="4" id="KW-0812">Transmembrane</keyword>
<sequence>MENLYINHITEIISWLFLAYGAIVCSGYVFSAFFSYLEIREYKRKNGLKDEIALLQSTNLPSISILAPAYNEEANIVENVRSLLTMNYPSCEIVIINDGSKDGTMEKLIESFHLVKDDSVYYNILPSQNIKQIYKSTFKSFKNLKVVDKANGGKADALNAGINVSKHDIICCIDVDCVLESDALLKLIKPFLNNEKKVIASGGIIRIANSCIIEDGKIVEVKLPDKFLIRAQIIEYFRAFLMGRMAWSRVDGLLLISGAFGMFDKETVIEAGGYNPNTVGEDMELLVRMRRLMRNRKVDYTVGFIPDPLCWTEVPHNWTILHRQRNRWTRGTAETLWIHRRMMFNPKYGVLGLLSTPYWLFFEWFAPLVEFFGILFFIALMILGQINWMFVLGFTMVSYGFAVLYSVTALFFEEFSFQQYKKTTYTYKLILTAFLEPIIFHPFILWSSLKGNIDLIRGRKSWGDMSRAGLGKIREEVITK</sequence>
<evidence type="ECO:0000256" key="2">
    <source>
        <dbReference type="ARBA" id="ARBA00022676"/>
    </source>
</evidence>
<gene>
    <name evidence="6" type="ORF">GUA46_00440</name>
</gene>
<keyword evidence="4" id="KW-1133">Transmembrane helix</keyword>
<dbReference type="Pfam" id="PF00535">
    <property type="entry name" value="Glycos_transf_2"/>
    <property type="match status" value="1"/>
</dbReference>
<dbReference type="SUPFAM" id="SSF53448">
    <property type="entry name" value="Nucleotide-diphospho-sugar transferases"/>
    <property type="match status" value="1"/>
</dbReference>
<evidence type="ECO:0000256" key="3">
    <source>
        <dbReference type="ARBA" id="ARBA00022679"/>
    </source>
</evidence>
<keyword evidence="3 6" id="KW-0808">Transferase</keyword>
<evidence type="ECO:0000313" key="7">
    <source>
        <dbReference type="Proteomes" id="UP000558089"/>
    </source>
</evidence>
<dbReference type="PANTHER" id="PTHR43630:SF1">
    <property type="entry name" value="POLY-BETA-1,6-N-ACETYL-D-GLUCOSAMINE SYNTHASE"/>
    <property type="match status" value="1"/>
</dbReference>
<name>A0A850N6A0_9FLAO</name>
<evidence type="ECO:0000256" key="1">
    <source>
        <dbReference type="ARBA" id="ARBA00006739"/>
    </source>
</evidence>
<feature type="transmembrane region" description="Helical" evidence="4">
    <location>
        <begin position="429"/>
        <end position="449"/>
    </location>
</feature>
<feature type="transmembrane region" description="Helical" evidence="4">
    <location>
        <begin position="371"/>
        <end position="390"/>
    </location>
</feature>
<evidence type="ECO:0000256" key="4">
    <source>
        <dbReference type="SAM" id="Phobius"/>
    </source>
</evidence>
<dbReference type="AlphaFoldDB" id="A0A850N6A0"/>
<dbReference type="CDD" id="cd06423">
    <property type="entry name" value="CESA_like"/>
    <property type="match status" value="1"/>
</dbReference>
<dbReference type="InterPro" id="IPR029044">
    <property type="entry name" value="Nucleotide-diphossugar_trans"/>
</dbReference>
<dbReference type="Gene3D" id="3.90.550.10">
    <property type="entry name" value="Spore Coat Polysaccharide Biosynthesis Protein SpsA, Chain A"/>
    <property type="match status" value="1"/>
</dbReference>
<dbReference type="EMBL" id="WYET01000001">
    <property type="protein sequence ID" value="NVN16791.1"/>
    <property type="molecule type" value="Genomic_DNA"/>
</dbReference>
<protein>
    <submittedName>
        <fullName evidence="6">Glycosyltransferase</fullName>
    </submittedName>
</protein>
<dbReference type="Proteomes" id="UP000558089">
    <property type="component" value="Unassembled WGS sequence"/>
</dbReference>
<comment type="caution">
    <text evidence="6">The sequence shown here is derived from an EMBL/GenBank/DDBJ whole genome shotgun (WGS) entry which is preliminary data.</text>
</comment>
<dbReference type="PANTHER" id="PTHR43630">
    <property type="entry name" value="POLY-BETA-1,6-N-ACETYL-D-GLUCOSAMINE SYNTHASE"/>
    <property type="match status" value="1"/>
</dbReference>
<accession>A0A850N6A0</accession>
<organism evidence="6 7">
    <name type="scientific">Flagellimonas chongwuensis</name>
    <dbReference type="NCBI Taxonomy" id="2697365"/>
    <lineage>
        <taxon>Bacteria</taxon>
        <taxon>Pseudomonadati</taxon>
        <taxon>Bacteroidota</taxon>
        <taxon>Flavobacteriia</taxon>
        <taxon>Flavobacteriales</taxon>
        <taxon>Flavobacteriaceae</taxon>
        <taxon>Flagellimonas</taxon>
    </lineage>
</organism>
<keyword evidence="7" id="KW-1185">Reference proteome</keyword>
<dbReference type="GO" id="GO:0016757">
    <property type="term" value="F:glycosyltransferase activity"/>
    <property type="evidence" value="ECO:0007669"/>
    <property type="project" value="UniProtKB-KW"/>
</dbReference>
<feature type="transmembrane region" description="Helical" evidence="4">
    <location>
        <begin position="12"/>
        <end position="37"/>
    </location>
</feature>
<dbReference type="RefSeq" id="WP_176618851.1">
    <property type="nucleotide sequence ID" value="NZ_WYET01000001.1"/>
</dbReference>
<evidence type="ECO:0000259" key="5">
    <source>
        <dbReference type="Pfam" id="PF00535"/>
    </source>
</evidence>
<keyword evidence="2" id="KW-0328">Glycosyltransferase</keyword>